<keyword evidence="8" id="KW-1185">Reference proteome</keyword>
<organism evidence="7 8">
    <name type="scientific">Stigmatella erecta</name>
    <dbReference type="NCBI Taxonomy" id="83460"/>
    <lineage>
        <taxon>Bacteria</taxon>
        <taxon>Pseudomonadati</taxon>
        <taxon>Myxococcota</taxon>
        <taxon>Myxococcia</taxon>
        <taxon>Myxococcales</taxon>
        <taxon>Cystobacterineae</taxon>
        <taxon>Archangiaceae</taxon>
        <taxon>Stigmatella</taxon>
    </lineage>
</organism>
<dbReference type="Proteomes" id="UP000199181">
    <property type="component" value="Unassembled WGS sequence"/>
</dbReference>
<keyword evidence="2" id="KW-0479">Metal-binding</keyword>
<gene>
    <name evidence="7" type="ORF">SAMN05443639_104322</name>
</gene>
<dbReference type="InterPro" id="IPR013780">
    <property type="entry name" value="Glyco_hydro_b"/>
</dbReference>
<feature type="domain" description="Glycosyl hydrolase family 13 catalytic" evidence="6">
    <location>
        <begin position="52"/>
        <end position="415"/>
    </location>
</feature>
<evidence type="ECO:0000256" key="4">
    <source>
        <dbReference type="SAM" id="MobiDB-lite"/>
    </source>
</evidence>
<sequence length="505" mass="55162">MAWALLPTLCLAGCAHAPPAAPPPPEVAAAPAPAPAVPAPAPRPWADEILYFVVVDRFADGDPSNNVPGDTSAPGTFHGGDLQGLIQQLDELTSLGITALWITPVVKNVDGFVTGSGFPDWAYHGYWADDFHTMDPRFGTEEQLRTLVKEAHARGIRVLLDVVYNHAGYGTRYQRLAETKDWLRSEELGNCGQDNNITSCVAGLPDFKTERPEVAQYLLDAQLAWAKRSGVDGFRLDTLKHLEHGFWQEHRRQTRAALGPDFFLLGELWGGELASLDKYFVNDEVDAGFDFSFQGSTLAFLMGRGRTVAFDRYLQSRGKIRPGHHLSHFLSSHDVPGALFQLGGDKVRFQLAAVLQLTTGGIPTIYYGEEVARPGGDWPANRDDMPWGSRDVKPGAGKPRDEALRKTYQKLISIRRAHPALSRGTHRGLSTDGDLYVFLRHEAESGDVVMVAINRGQTPATVSLPWPEPWGATAAEDLLNGGRLEGPALELTVEPLSARILGKPG</sequence>
<evidence type="ECO:0000256" key="5">
    <source>
        <dbReference type="SAM" id="SignalP"/>
    </source>
</evidence>
<dbReference type="SUPFAM" id="SSF51011">
    <property type="entry name" value="Glycosyl hydrolase domain"/>
    <property type="match status" value="1"/>
</dbReference>
<dbReference type="AlphaFoldDB" id="A0A1I0H7E5"/>
<dbReference type="Pfam" id="PF00128">
    <property type="entry name" value="Alpha-amylase"/>
    <property type="match status" value="2"/>
</dbReference>
<evidence type="ECO:0000256" key="1">
    <source>
        <dbReference type="ARBA" id="ARBA00001913"/>
    </source>
</evidence>
<dbReference type="SMART" id="SM00642">
    <property type="entry name" value="Aamy"/>
    <property type="match status" value="1"/>
</dbReference>
<evidence type="ECO:0000313" key="8">
    <source>
        <dbReference type="Proteomes" id="UP000199181"/>
    </source>
</evidence>
<dbReference type="GO" id="GO:0005975">
    <property type="term" value="P:carbohydrate metabolic process"/>
    <property type="evidence" value="ECO:0007669"/>
    <property type="project" value="InterPro"/>
</dbReference>
<feature type="compositionally biased region" description="Basic and acidic residues" evidence="4">
    <location>
        <begin position="380"/>
        <end position="400"/>
    </location>
</feature>
<dbReference type="PANTHER" id="PTHR10357">
    <property type="entry name" value="ALPHA-AMYLASE FAMILY MEMBER"/>
    <property type="match status" value="1"/>
</dbReference>
<reference evidence="8" key="1">
    <citation type="submission" date="2016-10" db="EMBL/GenBank/DDBJ databases">
        <authorList>
            <person name="Varghese N."/>
            <person name="Submissions S."/>
        </authorList>
    </citation>
    <scope>NUCLEOTIDE SEQUENCE [LARGE SCALE GENOMIC DNA]</scope>
    <source>
        <strain evidence="8">DSM 16858</strain>
    </source>
</reference>
<dbReference type="InterPro" id="IPR017853">
    <property type="entry name" value="GH"/>
</dbReference>
<dbReference type="PANTHER" id="PTHR10357:SF215">
    <property type="entry name" value="ALPHA-AMYLASE 1"/>
    <property type="match status" value="1"/>
</dbReference>
<keyword evidence="3 5" id="KW-0732">Signal</keyword>
<dbReference type="SUPFAM" id="SSF51445">
    <property type="entry name" value="(Trans)glycosidases"/>
    <property type="match status" value="1"/>
</dbReference>
<dbReference type="Gene3D" id="2.60.40.1180">
    <property type="entry name" value="Golgi alpha-mannosidase II"/>
    <property type="match status" value="1"/>
</dbReference>
<evidence type="ECO:0000313" key="7">
    <source>
        <dbReference type="EMBL" id="SET78716.1"/>
    </source>
</evidence>
<accession>A0A1I0H7E5</accession>
<feature type="region of interest" description="Disordered" evidence="4">
    <location>
        <begin position="377"/>
        <end position="400"/>
    </location>
</feature>
<evidence type="ECO:0000256" key="3">
    <source>
        <dbReference type="ARBA" id="ARBA00022729"/>
    </source>
</evidence>
<dbReference type="Gene3D" id="3.20.20.80">
    <property type="entry name" value="Glycosidases"/>
    <property type="match status" value="1"/>
</dbReference>
<dbReference type="GO" id="GO:0046872">
    <property type="term" value="F:metal ion binding"/>
    <property type="evidence" value="ECO:0007669"/>
    <property type="project" value="UniProtKB-KW"/>
</dbReference>
<comment type="cofactor">
    <cofactor evidence="1">
        <name>Ca(2+)</name>
        <dbReference type="ChEBI" id="CHEBI:29108"/>
    </cofactor>
</comment>
<dbReference type="GO" id="GO:0016798">
    <property type="term" value="F:hydrolase activity, acting on glycosyl bonds"/>
    <property type="evidence" value="ECO:0007669"/>
    <property type="project" value="UniProtKB-KW"/>
</dbReference>
<name>A0A1I0H7E5_9BACT</name>
<evidence type="ECO:0000256" key="2">
    <source>
        <dbReference type="ARBA" id="ARBA00022723"/>
    </source>
</evidence>
<evidence type="ECO:0000259" key="6">
    <source>
        <dbReference type="SMART" id="SM00642"/>
    </source>
</evidence>
<dbReference type="InterPro" id="IPR006047">
    <property type="entry name" value="GH13_cat_dom"/>
</dbReference>
<proteinExistence type="predicted"/>
<feature type="chain" id="PRO_5011715410" evidence="5">
    <location>
        <begin position="18"/>
        <end position="505"/>
    </location>
</feature>
<dbReference type="RefSeq" id="WP_093519074.1">
    <property type="nucleotide sequence ID" value="NZ_FOIJ01000004.1"/>
</dbReference>
<dbReference type="EMBL" id="FOIJ01000004">
    <property type="protein sequence ID" value="SET78716.1"/>
    <property type="molecule type" value="Genomic_DNA"/>
</dbReference>
<protein>
    <submittedName>
        <fullName evidence="7">Alpha-amylase</fullName>
    </submittedName>
</protein>
<feature type="signal peptide" evidence="5">
    <location>
        <begin position="1"/>
        <end position="17"/>
    </location>
</feature>